<organism evidence="6 7">
    <name type="scientific">Streptomyces atriruber</name>
    <dbReference type="NCBI Taxonomy" id="545121"/>
    <lineage>
        <taxon>Bacteria</taxon>
        <taxon>Bacillati</taxon>
        <taxon>Actinomycetota</taxon>
        <taxon>Actinomycetes</taxon>
        <taxon>Kitasatosporales</taxon>
        <taxon>Streptomycetaceae</taxon>
        <taxon>Streptomyces</taxon>
    </lineage>
</organism>
<evidence type="ECO:0000259" key="5">
    <source>
        <dbReference type="PROSITE" id="PS51918"/>
    </source>
</evidence>
<evidence type="ECO:0000256" key="3">
    <source>
        <dbReference type="ARBA" id="ARBA00023004"/>
    </source>
</evidence>
<evidence type="ECO:0000256" key="4">
    <source>
        <dbReference type="ARBA" id="ARBA00023014"/>
    </source>
</evidence>
<dbReference type="PANTHER" id="PTHR11228">
    <property type="entry name" value="RADICAL SAM DOMAIN PROTEIN"/>
    <property type="match status" value="1"/>
</dbReference>
<keyword evidence="2" id="KW-0479">Metal-binding</keyword>
<dbReference type="Proteomes" id="UP001551176">
    <property type="component" value="Unassembled WGS sequence"/>
</dbReference>
<dbReference type="PROSITE" id="PS51918">
    <property type="entry name" value="RADICAL_SAM"/>
    <property type="match status" value="1"/>
</dbReference>
<gene>
    <name evidence="6" type="ORF">ABZ921_19330</name>
</gene>
<dbReference type="Pfam" id="PF04055">
    <property type="entry name" value="Radical_SAM"/>
    <property type="match status" value="1"/>
</dbReference>
<dbReference type="Gene3D" id="3.20.20.70">
    <property type="entry name" value="Aldolase class I"/>
    <property type="match status" value="1"/>
</dbReference>
<dbReference type="RefSeq" id="WP_359350444.1">
    <property type="nucleotide sequence ID" value="NZ_JBEYXV010000009.1"/>
</dbReference>
<evidence type="ECO:0000256" key="2">
    <source>
        <dbReference type="ARBA" id="ARBA00022723"/>
    </source>
</evidence>
<evidence type="ECO:0000313" key="6">
    <source>
        <dbReference type="EMBL" id="MEU6822784.1"/>
    </source>
</evidence>
<comment type="caution">
    <text evidence="6">The sequence shown here is derived from an EMBL/GenBank/DDBJ whole genome shotgun (WGS) entry which is preliminary data.</text>
</comment>
<dbReference type="InterPro" id="IPR013785">
    <property type="entry name" value="Aldolase_TIM"/>
</dbReference>
<dbReference type="SFLD" id="SFLDG01067">
    <property type="entry name" value="SPASM/twitch_domain_containing"/>
    <property type="match status" value="1"/>
</dbReference>
<sequence>MHSDAVRTPTRMHDLIVSPFLDEFLVLRPGDSSGLKIQAHHYLELRHVAMARAAVPGWLRSAAHRRWGVHLGDRSAGEALLVREASPYGHGRASYEVNNGCNWACSHCVYGAKRHEGLPWAARSRLLRILRDAGVLWIELGGGEATIDRHFPETYALAYDLGMQVEILTNGSTLARPTMLDLLAVRRPYRVTLSVYGATEATFDGFTGRRGAFKKFMRGLAAAREAELPLSLSVVITEKNAHEAAAMRALAERFAPRVREYTHMSPTFTGGDEPLAQQAPEYLHSRTPFTGCDAGHTSLNVSPFGMATVCKVSRDHPIPLLKEGVAGLARLGGISDRALQRQGGCSGCALQKSCTTCMPLVKLYRKAGSPLDRYCQHA</sequence>
<keyword evidence="1" id="KW-0949">S-adenosyl-L-methionine</keyword>
<dbReference type="EMBL" id="JBEYXV010000009">
    <property type="protein sequence ID" value="MEU6822784.1"/>
    <property type="molecule type" value="Genomic_DNA"/>
</dbReference>
<keyword evidence="3" id="KW-0408">Iron</keyword>
<dbReference type="PANTHER" id="PTHR11228:SF7">
    <property type="entry name" value="PQQA PEPTIDE CYCLASE"/>
    <property type="match status" value="1"/>
</dbReference>
<accession>A0ABV3BP39</accession>
<dbReference type="SUPFAM" id="SSF102114">
    <property type="entry name" value="Radical SAM enzymes"/>
    <property type="match status" value="1"/>
</dbReference>
<evidence type="ECO:0000256" key="1">
    <source>
        <dbReference type="ARBA" id="ARBA00022691"/>
    </source>
</evidence>
<dbReference type="InterPro" id="IPR050377">
    <property type="entry name" value="Radical_SAM_PqqE_MftC-like"/>
</dbReference>
<evidence type="ECO:0000313" key="7">
    <source>
        <dbReference type="Proteomes" id="UP001551176"/>
    </source>
</evidence>
<dbReference type="CDD" id="cd01335">
    <property type="entry name" value="Radical_SAM"/>
    <property type="match status" value="1"/>
</dbReference>
<dbReference type="SFLD" id="SFLDS00029">
    <property type="entry name" value="Radical_SAM"/>
    <property type="match status" value="1"/>
</dbReference>
<name>A0ABV3BP39_9ACTN</name>
<protein>
    <submittedName>
        <fullName evidence="6">Radical SAM protein</fullName>
    </submittedName>
</protein>
<keyword evidence="4" id="KW-0411">Iron-sulfur</keyword>
<feature type="domain" description="Radical SAM core" evidence="5">
    <location>
        <begin position="87"/>
        <end position="302"/>
    </location>
</feature>
<dbReference type="InterPro" id="IPR007197">
    <property type="entry name" value="rSAM"/>
</dbReference>
<keyword evidence="7" id="KW-1185">Reference proteome</keyword>
<reference evidence="6 7" key="1">
    <citation type="submission" date="2024-06" db="EMBL/GenBank/DDBJ databases">
        <title>The Natural Products Discovery Center: Release of the First 8490 Sequenced Strains for Exploring Actinobacteria Biosynthetic Diversity.</title>
        <authorList>
            <person name="Kalkreuter E."/>
            <person name="Kautsar S.A."/>
            <person name="Yang D."/>
            <person name="Bader C.D."/>
            <person name="Teijaro C.N."/>
            <person name="Fluegel L."/>
            <person name="Davis C.M."/>
            <person name="Simpson J.R."/>
            <person name="Lauterbach L."/>
            <person name="Steele A.D."/>
            <person name="Gui C."/>
            <person name="Meng S."/>
            <person name="Li G."/>
            <person name="Viehrig K."/>
            <person name="Ye F."/>
            <person name="Su P."/>
            <person name="Kiefer A.F."/>
            <person name="Nichols A."/>
            <person name="Cepeda A.J."/>
            <person name="Yan W."/>
            <person name="Fan B."/>
            <person name="Jiang Y."/>
            <person name="Adhikari A."/>
            <person name="Zheng C.-J."/>
            <person name="Schuster L."/>
            <person name="Cowan T.M."/>
            <person name="Smanski M.J."/>
            <person name="Chevrette M.G."/>
            <person name="De Carvalho L.P.S."/>
            <person name="Shen B."/>
        </authorList>
    </citation>
    <scope>NUCLEOTIDE SEQUENCE [LARGE SCALE GENOMIC DNA]</scope>
    <source>
        <strain evidence="6 7">NPDC046838</strain>
    </source>
</reference>
<dbReference type="InterPro" id="IPR058240">
    <property type="entry name" value="rSAM_sf"/>
</dbReference>
<proteinExistence type="predicted"/>